<dbReference type="KEGG" id="apln:108736459"/>
<dbReference type="Pfam" id="PF01607">
    <property type="entry name" value="CBM_14"/>
    <property type="match status" value="1"/>
</dbReference>
<dbReference type="AlphaFoldDB" id="A0A1W4WV73"/>
<proteinExistence type="predicted"/>
<dbReference type="SUPFAM" id="SSF57625">
    <property type="entry name" value="Invertebrate chitin-binding proteins"/>
    <property type="match status" value="1"/>
</dbReference>
<dbReference type="GO" id="GO:0008061">
    <property type="term" value="F:chitin binding"/>
    <property type="evidence" value="ECO:0007669"/>
    <property type="project" value="InterPro"/>
</dbReference>
<dbReference type="OrthoDB" id="10065127at2759"/>
<dbReference type="GO" id="GO:0005576">
    <property type="term" value="C:extracellular region"/>
    <property type="evidence" value="ECO:0007669"/>
    <property type="project" value="InterPro"/>
</dbReference>
<reference evidence="4" key="1">
    <citation type="submission" date="2025-08" db="UniProtKB">
        <authorList>
            <consortium name="RefSeq"/>
        </authorList>
    </citation>
    <scope>IDENTIFICATION</scope>
    <source>
        <tissue evidence="4">Entire body</tissue>
    </source>
</reference>
<evidence type="ECO:0000256" key="1">
    <source>
        <dbReference type="SAM" id="SignalP"/>
    </source>
</evidence>
<dbReference type="PANTHER" id="PTHR22933">
    <property type="entry name" value="FI18007P1-RELATED"/>
    <property type="match status" value="1"/>
</dbReference>
<dbReference type="Gene3D" id="2.170.140.10">
    <property type="entry name" value="Chitin binding domain"/>
    <property type="match status" value="1"/>
</dbReference>
<accession>A0A1W4WV73</accession>
<dbReference type="InParanoid" id="A0A1W4WV73"/>
<keyword evidence="1" id="KW-0732">Signal</keyword>
<dbReference type="SMART" id="SM00494">
    <property type="entry name" value="ChtBD2"/>
    <property type="match status" value="1"/>
</dbReference>
<feature type="domain" description="Chitin-binding type-2" evidence="2">
    <location>
        <begin position="41"/>
        <end position="99"/>
    </location>
</feature>
<dbReference type="InterPro" id="IPR002557">
    <property type="entry name" value="Chitin-bd_dom"/>
</dbReference>
<feature type="chain" id="PRO_5010742032" evidence="1">
    <location>
        <begin position="19"/>
        <end position="123"/>
    </location>
</feature>
<dbReference type="RefSeq" id="XP_018324402.1">
    <property type="nucleotide sequence ID" value="XM_018468900.1"/>
</dbReference>
<keyword evidence="3" id="KW-1185">Reference proteome</keyword>
<dbReference type="GeneID" id="108736459"/>
<evidence type="ECO:0000313" key="3">
    <source>
        <dbReference type="Proteomes" id="UP000192223"/>
    </source>
</evidence>
<dbReference type="PROSITE" id="PS50940">
    <property type="entry name" value="CHIT_BIND_II"/>
    <property type="match status" value="1"/>
</dbReference>
<feature type="signal peptide" evidence="1">
    <location>
        <begin position="1"/>
        <end position="18"/>
    </location>
</feature>
<sequence length="123" mass="14361">MTGKLIVVCVVGISFVLSKPNNLKQYQRVKRGNSYENMTFTFDCTNKPVGFYADQEYNCNVFHMCDEKGTRIPHACASGTSFNQEYRICDWDYNFNCSEAHKWYYLNSLTYATEENQDDIEEL</sequence>
<gene>
    <name evidence="4" type="primary">LOC108736459</name>
</gene>
<dbReference type="Proteomes" id="UP000192223">
    <property type="component" value="Unplaced"/>
</dbReference>
<dbReference type="InterPro" id="IPR052976">
    <property type="entry name" value="Scoloptoxin-like"/>
</dbReference>
<dbReference type="InterPro" id="IPR036508">
    <property type="entry name" value="Chitin-bd_dom_sf"/>
</dbReference>
<name>A0A1W4WV73_AGRPL</name>
<organism evidence="3 4">
    <name type="scientific">Agrilus planipennis</name>
    <name type="common">Emerald ash borer</name>
    <name type="synonym">Agrilus marcopoli</name>
    <dbReference type="NCBI Taxonomy" id="224129"/>
    <lineage>
        <taxon>Eukaryota</taxon>
        <taxon>Metazoa</taxon>
        <taxon>Ecdysozoa</taxon>
        <taxon>Arthropoda</taxon>
        <taxon>Hexapoda</taxon>
        <taxon>Insecta</taxon>
        <taxon>Pterygota</taxon>
        <taxon>Neoptera</taxon>
        <taxon>Endopterygota</taxon>
        <taxon>Coleoptera</taxon>
        <taxon>Polyphaga</taxon>
        <taxon>Elateriformia</taxon>
        <taxon>Buprestoidea</taxon>
        <taxon>Buprestidae</taxon>
        <taxon>Agrilinae</taxon>
        <taxon>Agrilus</taxon>
    </lineage>
</organism>
<evidence type="ECO:0000313" key="4">
    <source>
        <dbReference type="RefSeq" id="XP_018324402.1"/>
    </source>
</evidence>
<dbReference type="PANTHER" id="PTHR22933:SF31">
    <property type="entry name" value="FI18007P1"/>
    <property type="match status" value="1"/>
</dbReference>
<protein>
    <submittedName>
        <fullName evidence="4">Uncharacterized protein LOC108736459</fullName>
    </submittedName>
</protein>
<evidence type="ECO:0000259" key="2">
    <source>
        <dbReference type="PROSITE" id="PS50940"/>
    </source>
</evidence>